<dbReference type="EMBL" id="RBNJ01008420">
    <property type="protein sequence ID" value="RUS27422.1"/>
    <property type="molecule type" value="Genomic_DNA"/>
</dbReference>
<protein>
    <submittedName>
        <fullName evidence="2">Uncharacterized protein</fullName>
    </submittedName>
</protein>
<feature type="region of interest" description="Disordered" evidence="1">
    <location>
        <begin position="150"/>
        <end position="235"/>
    </location>
</feature>
<name>A0A433QCD7_9FUNG</name>
<dbReference type="AlphaFoldDB" id="A0A433QCD7"/>
<dbReference type="Proteomes" id="UP000274822">
    <property type="component" value="Unassembled WGS sequence"/>
</dbReference>
<feature type="compositionally biased region" description="Basic and acidic residues" evidence="1">
    <location>
        <begin position="178"/>
        <end position="189"/>
    </location>
</feature>
<accession>A0A433QCD7</accession>
<sequence>MVSGASSWRWSGATFDAPRVKAGRENRFEPVEPRLERSLMPFSFSRRAWSSLPRWLILSSSAALRLFCARAVIMALGPPREARRNCSMANWASSSSMPKAEPRVVLNVEARALSRVAGHAHTVASATDGLHGNQLVFEVVAVGSLAGTLGSRVEDNDYDGGQGAGRDGGEGEEGLGDELLKFERSKLDGENEEEEERNGQTDESEEEMGIQLGEGRDSLAEEAEEDDGVNQEENTALAEKEVADQFRAKGPVFHEAEYDVNEGTEKEREKAVDEVGAVLEGGEEVGLLEELLKVSVPEGGEHEERRDKEGE</sequence>
<proteinExistence type="predicted"/>
<keyword evidence="3" id="KW-1185">Reference proteome</keyword>
<comment type="caution">
    <text evidence="2">The sequence shown here is derived from an EMBL/GenBank/DDBJ whole genome shotgun (WGS) entry which is preliminary data.</text>
</comment>
<evidence type="ECO:0000313" key="3">
    <source>
        <dbReference type="Proteomes" id="UP000274822"/>
    </source>
</evidence>
<reference evidence="2 3" key="1">
    <citation type="journal article" date="2018" name="New Phytol.">
        <title>Phylogenomics of Endogonaceae and evolution of mycorrhizas within Mucoromycota.</title>
        <authorList>
            <person name="Chang Y."/>
            <person name="Desiro A."/>
            <person name="Na H."/>
            <person name="Sandor L."/>
            <person name="Lipzen A."/>
            <person name="Clum A."/>
            <person name="Barry K."/>
            <person name="Grigoriev I.V."/>
            <person name="Martin F.M."/>
            <person name="Stajich J.E."/>
            <person name="Smith M.E."/>
            <person name="Bonito G."/>
            <person name="Spatafora J.W."/>
        </authorList>
    </citation>
    <scope>NUCLEOTIDE SEQUENCE [LARGE SCALE GENOMIC DNA]</scope>
    <source>
        <strain evidence="2 3">AD002</strain>
    </source>
</reference>
<gene>
    <name evidence="2" type="ORF">BC938DRAFT_483269</name>
</gene>
<organism evidence="2 3">
    <name type="scientific">Jimgerdemannia flammicorona</name>
    <dbReference type="NCBI Taxonomy" id="994334"/>
    <lineage>
        <taxon>Eukaryota</taxon>
        <taxon>Fungi</taxon>
        <taxon>Fungi incertae sedis</taxon>
        <taxon>Mucoromycota</taxon>
        <taxon>Mucoromycotina</taxon>
        <taxon>Endogonomycetes</taxon>
        <taxon>Endogonales</taxon>
        <taxon>Endogonaceae</taxon>
        <taxon>Jimgerdemannia</taxon>
    </lineage>
</organism>
<evidence type="ECO:0000313" key="2">
    <source>
        <dbReference type="EMBL" id="RUS27422.1"/>
    </source>
</evidence>
<evidence type="ECO:0000256" key="1">
    <source>
        <dbReference type="SAM" id="MobiDB-lite"/>
    </source>
</evidence>
<feature type="compositionally biased region" description="Acidic residues" evidence="1">
    <location>
        <begin position="190"/>
        <end position="208"/>
    </location>
</feature>
<feature type="compositionally biased region" description="Acidic residues" evidence="1">
    <location>
        <begin position="220"/>
        <end position="230"/>
    </location>
</feature>